<keyword evidence="3 6" id="KW-0812">Transmembrane</keyword>
<organism evidence="7 8">
    <name type="scientific">Aromatoleum toluolicum</name>
    <dbReference type="NCBI Taxonomy" id="90060"/>
    <lineage>
        <taxon>Bacteria</taxon>
        <taxon>Pseudomonadati</taxon>
        <taxon>Pseudomonadota</taxon>
        <taxon>Betaproteobacteria</taxon>
        <taxon>Rhodocyclales</taxon>
        <taxon>Rhodocyclaceae</taxon>
        <taxon>Aromatoleum</taxon>
    </lineage>
</organism>
<keyword evidence="4 6" id="KW-1133">Transmembrane helix</keyword>
<dbReference type="EMBL" id="WTVS01000001">
    <property type="protein sequence ID" value="NMF95976.1"/>
    <property type="molecule type" value="Genomic_DNA"/>
</dbReference>
<evidence type="ECO:0000256" key="2">
    <source>
        <dbReference type="ARBA" id="ARBA00008564"/>
    </source>
</evidence>
<evidence type="ECO:0000256" key="5">
    <source>
        <dbReference type="ARBA" id="ARBA00023136"/>
    </source>
</evidence>
<keyword evidence="8" id="KW-1185">Reference proteome</keyword>
<dbReference type="InterPro" id="IPR003339">
    <property type="entry name" value="ABC/ECF_trnsptr_transmembrane"/>
</dbReference>
<keyword evidence="5 6" id="KW-0472">Membrane</keyword>
<feature type="transmembrane region" description="Helical" evidence="6">
    <location>
        <begin position="178"/>
        <end position="199"/>
    </location>
</feature>
<evidence type="ECO:0000256" key="4">
    <source>
        <dbReference type="ARBA" id="ARBA00022989"/>
    </source>
</evidence>
<evidence type="ECO:0008006" key="9">
    <source>
        <dbReference type="Google" id="ProtNLM"/>
    </source>
</evidence>
<dbReference type="Proteomes" id="UP000634522">
    <property type="component" value="Unassembled WGS sequence"/>
</dbReference>
<comment type="similarity">
    <text evidence="2">Belongs to the CbiQ family.</text>
</comment>
<comment type="caution">
    <text evidence="7">The sequence shown here is derived from an EMBL/GenBank/DDBJ whole genome shotgun (WGS) entry which is preliminary data.</text>
</comment>
<feature type="transmembrane region" description="Helical" evidence="6">
    <location>
        <begin position="6"/>
        <end position="39"/>
    </location>
</feature>
<proteinExistence type="inferred from homology"/>
<evidence type="ECO:0000256" key="1">
    <source>
        <dbReference type="ARBA" id="ARBA00004141"/>
    </source>
</evidence>
<gene>
    <name evidence="7" type="ORF">GPA27_00975</name>
</gene>
<name>A0ABX1N9K6_9RHOO</name>
<evidence type="ECO:0000256" key="3">
    <source>
        <dbReference type="ARBA" id="ARBA00022692"/>
    </source>
</evidence>
<reference evidence="7 8" key="1">
    <citation type="submission" date="2019-12" db="EMBL/GenBank/DDBJ databases">
        <title>Comparative genomics gives insights into the taxonomy of the Azoarcus-Aromatoleum group and reveals separate origins of nif in the plant-associated Azoarcus and non-plant-associated Aromatoleum sub-groups.</title>
        <authorList>
            <person name="Lafos M."/>
            <person name="Maluk M."/>
            <person name="Batista M."/>
            <person name="Junghare M."/>
            <person name="Carmona M."/>
            <person name="Faoro H."/>
            <person name="Cruz L.M."/>
            <person name="Battistoni F."/>
            <person name="De Souza E."/>
            <person name="Pedrosa F."/>
            <person name="Chen W.-M."/>
            <person name="Poole P.S."/>
            <person name="Dixon R.A."/>
            <person name="James E.K."/>
        </authorList>
    </citation>
    <scope>NUCLEOTIDE SEQUENCE [LARGE SCALE GENOMIC DNA]</scope>
    <source>
        <strain evidence="7 8">T</strain>
    </source>
</reference>
<evidence type="ECO:0000256" key="6">
    <source>
        <dbReference type="SAM" id="Phobius"/>
    </source>
</evidence>
<sequence>MHSGLVIALWMACVVVLQVMSPIALAVATGVCAIAGWWFAPSRSLKLLRRVRFLILAILVLFAGFTPGEALLPATPELSPSREGLVLAAEHVGRLVAVVLCVALLLEGLPVSRLVGGLHALLRPLGRLGLPRERLAVRLMLVLRYVDSAPAAAWRDWLEDDGINGNSADRIVFAREAFAWRDLAALLVVLGVAALWFGVTR</sequence>
<dbReference type="Pfam" id="PF02361">
    <property type="entry name" value="CbiQ"/>
    <property type="match status" value="1"/>
</dbReference>
<accession>A0ABX1N9K6</accession>
<protein>
    <recommendedName>
        <fullName evidence="9">Cobalt transport protein</fullName>
    </recommendedName>
</protein>
<evidence type="ECO:0000313" key="8">
    <source>
        <dbReference type="Proteomes" id="UP000634522"/>
    </source>
</evidence>
<feature type="transmembrane region" description="Helical" evidence="6">
    <location>
        <begin position="51"/>
        <end position="72"/>
    </location>
</feature>
<feature type="transmembrane region" description="Helical" evidence="6">
    <location>
        <begin position="92"/>
        <end position="115"/>
    </location>
</feature>
<evidence type="ECO:0000313" key="7">
    <source>
        <dbReference type="EMBL" id="NMF95976.1"/>
    </source>
</evidence>
<comment type="subcellular location">
    <subcellularLocation>
        <location evidence="1">Membrane</location>
        <topology evidence="1">Multi-pass membrane protein</topology>
    </subcellularLocation>
</comment>